<evidence type="ECO:0000256" key="13">
    <source>
        <dbReference type="ARBA" id="ARBA00023204"/>
    </source>
</evidence>
<feature type="binding site" evidence="15">
    <location>
        <position position="19"/>
    </location>
    <ligand>
        <name>Mg(2+)</name>
        <dbReference type="ChEBI" id="CHEBI:18420"/>
    </ligand>
</feature>
<evidence type="ECO:0000256" key="8">
    <source>
        <dbReference type="ARBA" id="ARBA00022723"/>
    </source>
</evidence>
<keyword evidence="10 15" id="KW-0460">Magnesium</keyword>
<dbReference type="Pfam" id="PF00817">
    <property type="entry name" value="IMS"/>
    <property type="match status" value="1"/>
</dbReference>
<dbReference type="Gene3D" id="1.10.150.20">
    <property type="entry name" value="5' to 3' exonuclease, C-terminal subdomain"/>
    <property type="match status" value="1"/>
</dbReference>
<evidence type="ECO:0000256" key="4">
    <source>
        <dbReference type="ARBA" id="ARBA00022490"/>
    </source>
</evidence>
<evidence type="ECO:0000256" key="6">
    <source>
        <dbReference type="ARBA" id="ARBA00022695"/>
    </source>
</evidence>
<dbReference type="NCBIfam" id="NF002677">
    <property type="entry name" value="PRK02406.1"/>
    <property type="match status" value="1"/>
</dbReference>
<evidence type="ECO:0000259" key="16">
    <source>
        <dbReference type="PROSITE" id="PS50173"/>
    </source>
</evidence>
<feature type="site" description="Substrate discrimination" evidence="15">
    <location>
        <position position="24"/>
    </location>
</feature>
<dbReference type="GO" id="GO:0005829">
    <property type="term" value="C:cytosol"/>
    <property type="evidence" value="ECO:0007669"/>
    <property type="project" value="TreeGrafter"/>
</dbReference>
<dbReference type="HAMAP" id="MF_01113">
    <property type="entry name" value="DNApol_IV"/>
    <property type="match status" value="1"/>
</dbReference>
<evidence type="ECO:0000256" key="12">
    <source>
        <dbReference type="ARBA" id="ARBA00023125"/>
    </source>
</evidence>
<dbReference type="Pfam" id="PF21999">
    <property type="entry name" value="IMS_HHH_1"/>
    <property type="match status" value="1"/>
</dbReference>
<dbReference type="GO" id="GO:0003887">
    <property type="term" value="F:DNA-directed DNA polymerase activity"/>
    <property type="evidence" value="ECO:0007669"/>
    <property type="project" value="UniProtKB-UniRule"/>
</dbReference>
<accession>A0A098G2A0</accession>
<dbReference type="GO" id="GO:0000287">
    <property type="term" value="F:magnesium ion binding"/>
    <property type="evidence" value="ECO:0007669"/>
    <property type="project" value="UniProtKB-UniRule"/>
</dbReference>
<dbReference type="PANTHER" id="PTHR11076">
    <property type="entry name" value="DNA REPAIR POLYMERASE UMUC / TRANSFERASE FAMILY MEMBER"/>
    <property type="match status" value="1"/>
</dbReference>
<dbReference type="GO" id="GO:0003684">
    <property type="term" value="F:damaged DNA binding"/>
    <property type="evidence" value="ECO:0007669"/>
    <property type="project" value="InterPro"/>
</dbReference>
<evidence type="ECO:0000256" key="1">
    <source>
        <dbReference type="ARBA" id="ARBA00004496"/>
    </source>
</evidence>
<dbReference type="CDD" id="cd03586">
    <property type="entry name" value="PolY_Pol_IV_kappa"/>
    <property type="match status" value="1"/>
</dbReference>
<dbReference type="InterPro" id="IPR043128">
    <property type="entry name" value="Rev_trsase/Diguanyl_cyclase"/>
</dbReference>
<comment type="cofactor">
    <cofactor evidence="15">
        <name>Mg(2+)</name>
        <dbReference type="ChEBI" id="CHEBI:18420"/>
    </cofactor>
    <text evidence="15">Binds 2 magnesium ions per subunit.</text>
</comment>
<dbReference type="InterPro" id="IPR050116">
    <property type="entry name" value="DNA_polymerase-Y"/>
</dbReference>
<keyword evidence="3 15" id="KW-0515">Mutator protein</keyword>
<dbReference type="GO" id="GO:0042276">
    <property type="term" value="P:error-prone translesion synthesis"/>
    <property type="evidence" value="ECO:0007669"/>
    <property type="project" value="TreeGrafter"/>
</dbReference>
<organism evidence="17 18">
    <name type="scientific">Legionella fallonii LLAP-10</name>
    <dbReference type="NCBI Taxonomy" id="1212491"/>
    <lineage>
        <taxon>Bacteria</taxon>
        <taxon>Pseudomonadati</taxon>
        <taxon>Pseudomonadota</taxon>
        <taxon>Gammaproteobacteria</taxon>
        <taxon>Legionellales</taxon>
        <taxon>Legionellaceae</taxon>
        <taxon>Legionella</taxon>
    </lineage>
</organism>
<dbReference type="Gene3D" id="3.30.1490.100">
    <property type="entry name" value="DNA polymerase, Y-family, little finger domain"/>
    <property type="match status" value="1"/>
</dbReference>
<sequence length="370" mass="41762">MSIQQDNNITTPRKIIHIDMDCFYAAIEIRDNPLLNNKPVAVGGSANQRGVLCTCNYIARQFGIHSAMPTAKAYRLCPSLIVLPVNMSKYREVSLSIKNIFHQFTDLVEPLALDEAFLDVTNSPHCQGSATLMAQAIQKKIFTEHQLTASAGVAPNKFLAKIASAWKKPNGLFVITPAQVSEFVKALPINKLFGVGKVTTLKLNQLNIFTCNDLYQYSLEFLIKHFGKLGQQLYYQSRGIDNRAIQPHRLRKSLSVERTLQSDIVDPQEAINIIRQLYETLIIRIQEYAADLLIKNQFIKVKTSDFKLASAEIKSGQLNLEYYLELFQKISLSHSKPIRLLGIGVHFQHDLAEEPYHQPSLFSNEDDVDS</sequence>
<dbReference type="HOGENOM" id="CLU_012348_1_2_6"/>
<keyword evidence="8 15" id="KW-0479">Metal-binding</keyword>
<dbReference type="STRING" id="1212491.LFA_0642"/>
<proteinExistence type="inferred from homology"/>
<feature type="binding site" evidence="15">
    <location>
        <position position="114"/>
    </location>
    <ligand>
        <name>Mg(2+)</name>
        <dbReference type="ChEBI" id="CHEBI:18420"/>
    </ligand>
</feature>
<keyword evidence="12 15" id="KW-0238">DNA-binding</keyword>
<dbReference type="Gene3D" id="3.30.70.270">
    <property type="match status" value="1"/>
</dbReference>
<evidence type="ECO:0000313" key="18">
    <source>
        <dbReference type="Proteomes" id="UP000032430"/>
    </source>
</evidence>
<comment type="catalytic activity">
    <reaction evidence="14 15">
        <text>DNA(n) + a 2'-deoxyribonucleoside 5'-triphosphate = DNA(n+1) + diphosphate</text>
        <dbReference type="Rhea" id="RHEA:22508"/>
        <dbReference type="Rhea" id="RHEA-COMP:17339"/>
        <dbReference type="Rhea" id="RHEA-COMP:17340"/>
        <dbReference type="ChEBI" id="CHEBI:33019"/>
        <dbReference type="ChEBI" id="CHEBI:61560"/>
        <dbReference type="ChEBI" id="CHEBI:173112"/>
        <dbReference type="EC" id="2.7.7.7"/>
    </reaction>
</comment>
<dbReference type="Proteomes" id="UP000032430">
    <property type="component" value="Chromosome I"/>
</dbReference>
<keyword evidence="11 15" id="KW-0239">DNA-directed DNA polymerase</keyword>
<evidence type="ECO:0000256" key="11">
    <source>
        <dbReference type="ARBA" id="ARBA00022932"/>
    </source>
</evidence>
<keyword evidence="9 15" id="KW-0227">DNA damage</keyword>
<dbReference type="FunFam" id="3.40.1170.60:FF:000001">
    <property type="entry name" value="DNA polymerase IV"/>
    <property type="match status" value="1"/>
</dbReference>
<dbReference type="Pfam" id="PF11799">
    <property type="entry name" value="IMS_C"/>
    <property type="match status" value="1"/>
</dbReference>
<evidence type="ECO:0000256" key="7">
    <source>
        <dbReference type="ARBA" id="ARBA00022705"/>
    </source>
</evidence>
<reference evidence="18" key="1">
    <citation type="submission" date="2014-09" db="EMBL/GenBank/DDBJ databases">
        <authorList>
            <person name="Gomez-Valero L."/>
        </authorList>
    </citation>
    <scope>NUCLEOTIDE SEQUENCE [LARGE SCALE GENOMIC DNA]</scope>
    <source>
        <strain evidence="18">ATCC700992</strain>
    </source>
</reference>
<gene>
    <name evidence="15 17" type="primary">dinB</name>
    <name evidence="17" type="ORF">LFA_0642</name>
</gene>
<dbReference type="InterPro" id="IPR022880">
    <property type="entry name" value="DNApol_IV"/>
</dbReference>
<dbReference type="Gene3D" id="3.40.1170.60">
    <property type="match status" value="1"/>
</dbReference>
<dbReference type="InterPro" id="IPR036775">
    <property type="entry name" value="DNA_pol_Y-fam_lit_finger_sf"/>
</dbReference>
<dbReference type="GO" id="GO:0006281">
    <property type="term" value="P:DNA repair"/>
    <property type="evidence" value="ECO:0007669"/>
    <property type="project" value="UniProtKB-UniRule"/>
</dbReference>
<dbReference type="PROSITE" id="PS50173">
    <property type="entry name" value="UMUC"/>
    <property type="match status" value="1"/>
</dbReference>
<dbReference type="InterPro" id="IPR017961">
    <property type="entry name" value="DNA_pol_Y-fam_little_finger"/>
</dbReference>
<dbReference type="InterPro" id="IPR053848">
    <property type="entry name" value="IMS_HHH_1"/>
</dbReference>
<dbReference type="InterPro" id="IPR043502">
    <property type="entry name" value="DNA/RNA_pol_sf"/>
</dbReference>
<evidence type="ECO:0000256" key="3">
    <source>
        <dbReference type="ARBA" id="ARBA00022457"/>
    </source>
</evidence>
<evidence type="ECO:0000256" key="14">
    <source>
        <dbReference type="ARBA" id="ARBA00049244"/>
    </source>
</evidence>
<dbReference type="InterPro" id="IPR001126">
    <property type="entry name" value="UmuC"/>
</dbReference>
<keyword evidence="4 15" id="KW-0963">Cytoplasm</keyword>
<evidence type="ECO:0000256" key="15">
    <source>
        <dbReference type="HAMAP-Rule" id="MF_01113"/>
    </source>
</evidence>
<dbReference type="KEGG" id="lfa:LFA_0642"/>
<dbReference type="GO" id="GO:0006261">
    <property type="term" value="P:DNA-templated DNA replication"/>
    <property type="evidence" value="ECO:0007669"/>
    <property type="project" value="UniProtKB-UniRule"/>
</dbReference>
<comment type="similarity">
    <text evidence="2 15">Belongs to the DNA polymerase type-Y family.</text>
</comment>
<keyword evidence="6 15" id="KW-0548">Nucleotidyltransferase</keyword>
<dbReference type="SUPFAM" id="SSF100879">
    <property type="entry name" value="Lesion bypass DNA polymerase (Y-family), little finger domain"/>
    <property type="match status" value="1"/>
</dbReference>
<evidence type="ECO:0000256" key="9">
    <source>
        <dbReference type="ARBA" id="ARBA00022763"/>
    </source>
</evidence>
<dbReference type="FunFam" id="1.10.150.20:FF:000019">
    <property type="entry name" value="DNA polymerase IV"/>
    <property type="match status" value="1"/>
</dbReference>
<protein>
    <recommendedName>
        <fullName evidence="15">DNA polymerase IV</fullName>
        <shortName evidence="15">Pol IV</shortName>
        <ecNumber evidence="15">2.7.7.7</ecNumber>
    </recommendedName>
</protein>
<dbReference type="AlphaFoldDB" id="A0A098G2A0"/>
<keyword evidence="7 15" id="KW-0235">DNA replication</keyword>
<dbReference type="EC" id="2.7.7.7" evidence="15"/>
<evidence type="ECO:0000256" key="2">
    <source>
        <dbReference type="ARBA" id="ARBA00010945"/>
    </source>
</evidence>
<keyword evidence="13 15" id="KW-0234">DNA repair</keyword>
<feature type="domain" description="UmuC" evidence="16">
    <location>
        <begin position="15"/>
        <end position="196"/>
    </location>
</feature>
<evidence type="ECO:0000256" key="10">
    <source>
        <dbReference type="ARBA" id="ARBA00022842"/>
    </source>
</evidence>
<evidence type="ECO:0000313" key="17">
    <source>
        <dbReference type="EMBL" id="CEG56094.1"/>
    </source>
</evidence>
<evidence type="ECO:0000256" key="5">
    <source>
        <dbReference type="ARBA" id="ARBA00022679"/>
    </source>
</evidence>
<feature type="active site" evidence="15">
    <location>
        <position position="115"/>
    </location>
</feature>
<dbReference type="OrthoDB" id="9808813at2"/>
<keyword evidence="5 15" id="KW-0808">Transferase</keyword>
<name>A0A098G2A0_9GAMM</name>
<comment type="subcellular location">
    <subcellularLocation>
        <location evidence="1 15">Cytoplasm</location>
    </subcellularLocation>
</comment>
<dbReference type="EMBL" id="LN614827">
    <property type="protein sequence ID" value="CEG56094.1"/>
    <property type="molecule type" value="Genomic_DNA"/>
</dbReference>
<comment type="subunit">
    <text evidence="15">Monomer.</text>
</comment>
<dbReference type="GO" id="GO:0009432">
    <property type="term" value="P:SOS response"/>
    <property type="evidence" value="ECO:0007669"/>
    <property type="project" value="UniProtKB-ARBA"/>
</dbReference>
<comment type="function">
    <text evidence="15">Poorly processive, error-prone DNA polymerase involved in untargeted mutagenesis. Copies undamaged DNA at stalled replication forks, which arise in vivo from mismatched or misaligned primer ends. These misaligned primers can be extended by PolIV. Exhibits no 3'-5' exonuclease (proofreading) activity. May be involved in translesional synthesis, in conjunction with the beta clamp from PolIII.</text>
</comment>
<dbReference type="SUPFAM" id="SSF56672">
    <property type="entry name" value="DNA/RNA polymerases"/>
    <property type="match status" value="1"/>
</dbReference>
<dbReference type="PANTHER" id="PTHR11076:SF33">
    <property type="entry name" value="DNA POLYMERASE KAPPA"/>
    <property type="match status" value="1"/>
</dbReference>
<keyword evidence="18" id="KW-1185">Reference proteome</keyword>